<evidence type="ECO:0000259" key="1">
    <source>
        <dbReference type="SMART" id="SM00953"/>
    </source>
</evidence>
<accession>A0A031JQF4</accession>
<organism evidence="2 3">
    <name type="scientific">Novosphingobium resinovorum</name>
    <dbReference type="NCBI Taxonomy" id="158500"/>
    <lineage>
        <taxon>Bacteria</taxon>
        <taxon>Pseudomonadati</taxon>
        <taxon>Pseudomonadota</taxon>
        <taxon>Alphaproteobacteria</taxon>
        <taxon>Sphingomonadales</taxon>
        <taxon>Sphingomonadaceae</taxon>
        <taxon>Novosphingobium</taxon>
    </lineage>
</organism>
<comment type="caution">
    <text evidence="2">The sequence shown here is derived from an EMBL/GenBank/DDBJ whole genome shotgun (WGS) entry which is preliminary data.</text>
</comment>
<evidence type="ECO:0000313" key="2">
    <source>
        <dbReference type="EMBL" id="EZP79986.1"/>
    </source>
</evidence>
<dbReference type="SMART" id="SM00953">
    <property type="entry name" value="RES"/>
    <property type="match status" value="1"/>
</dbReference>
<name>A0A031JQF4_9SPHN</name>
<dbReference type="eggNOG" id="COG5654">
    <property type="taxonomic scope" value="Bacteria"/>
</dbReference>
<dbReference type="PATRIC" id="fig|158500.4.peg.3840"/>
<dbReference type="RefSeq" id="WP_036527725.1">
    <property type="nucleotide sequence ID" value="NZ_JFYZ01000020.1"/>
</dbReference>
<dbReference type="Pfam" id="PF08808">
    <property type="entry name" value="RES"/>
    <property type="match status" value="1"/>
</dbReference>
<dbReference type="EMBL" id="JFYZ01000020">
    <property type="protein sequence ID" value="EZP79986.1"/>
    <property type="molecule type" value="Genomic_DNA"/>
</dbReference>
<gene>
    <name evidence="2" type="ORF">BV97_03769</name>
</gene>
<dbReference type="InterPro" id="IPR014914">
    <property type="entry name" value="RES_dom"/>
</dbReference>
<dbReference type="Proteomes" id="UP000024329">
    <property type="component" value="Unassembled WGS sequence"/>
</dbReference>
<dbReference type="AlphaFoldDB" id="A0A031JQF4"/>
<proteinExistence type="predicted"/>
<reference evidence="2 3" key="1">
    <citation type="submission" date="2014-03" db="EMBL/GenBank/DDBJ databases">
        <title>Whole genome sequence of Novosphingobium resinovorum KF1.</title>
        <authorList>
            <person name="Gan H.M."/>
            <person name="Gan H.Y."/>
            <person name="Chew T.H."/>
            <person name="Savka M.A."/>
        </authorList>
    </citation>
    <scope>NUCLEOTIDE SEQUENCE [LARGE SCALE GENOMIC DNA]</scope>
    <source>
        <strain evidence="2 3">KF1</strain>
    </source>
</reference>
<protein>
    <recommendedName>
        <fullName evidence="1">RES domain-containing protein</fullName>
    </recommendedName>
</protein>
<feature type="domain" description="RES" evidence="1">
    <location>
        <begin position="81"/>
        <end position="210"/>
    </location>
</feature>
<sequence>MSEAADIPVSRVEWKGAVRIIRSAFPPIDLFEDIADPADWPLLISAEQKTNPRIMATIGNLDLVPVDRRVGGNGASYLMAPFTHVSTDRPSLFTDGSYGVLYVGDRFETALFETIHHHARFMARTRQAPGWTSQFREIVMSVDAELHDLRPLAGEPVQALDSDAYAASQALARHLQSAGSDGIVYPSIRHPDGECVALFYPDCASIPLQGRHLDYHWDGARVDLVRDAGTGAVFRIVDLPPDPV</sequence>
<evidence type="ECO:0000313" key="3">
    <source>
        <dbReference type="Proteomes" id="UP000024329"/>
    </source>
</evidence>